<dbReference type="Proteomes" id="UP000027186">
    <property type="component" value="Plasmid AbAZ39_p2"/>
</dbReference>
<dbReference type="GO" id="GO:0005886">
    <property type="term" value="C:plasma membrane"/>
    <property type="evidence" value="ECO:0007669"/>
    <property type="project" value="UniProtKB-SubCell"/>
</dbReference>
<dbReference type="Gene3D" id="3.30.450.20">
    <property type="entry name" value="PAS domain"/>
    <property type="match status" value="2"/>
</dbReference>
<dbReference type="InterPro" id="IPR000700">
    <property type="entry name" value="PAS-assoc_C"/>
</dbReference>
<feature type="domain" description="PAC" evidence="8">
    <location>
        <begin position="84"/>
        <end position="136"/>
    </location>
</feature>
<evidence type="ECO:0000313" key="11">
    <source>
        <dbReference type="Proteomes" id="UP000027186"/>
    </source>
</evidence>
<keyword evidence="2" id="KW-0472">Membrane</keyword>
<dbReference type="CDD" id="cd00130">
    <property type="entry name" value="PAS"/>
    <property type="match status" value="2"/>
</dbReference>
<sequence length="496" mass="52554">MFKFMSAGRTELKAKLAALDAAQAIIELSPDGMVLSANNNFAAALGCGPDEIQGRHWSSVLSLQSEGSSNPQTLWDALRRGEPRTVECLLLGKTGRESWVQAIFTPIRDRGGRTVTIAAYILDITAGKRRSADQEGQIAAVNKSQAVIEFDINGNVLTANANFLAAMGYRLDEIVGRHHAIFVAPEERDSDCYRRFWDALRRGEHQTTEFRRLRKDGGDVWIQASYNPVFDPQGRLVKVVKFATDITERVRERLNRSDIGRAVDGDLGHITQAIADANRQAAAAANAAAQTSHTVQSVAAGAEELVASVNEISQQTATASVISNEAVGEAERIGATVEELVEAAKQIGMVVKMISDIANQTNLLALNATIEAARAGENGKGFAVVASEVKALATQAAKATEQITSQIAQVQGATDSAARAITSIGGTIRKLNGISAAIASATEEQSAVVRDISAHMQVTADAITTISDNMAGIARATEDAAVATGKVKALSHTLAA</sequence>
<dbReference type="Pfam" id="PF08447">
    <property type="entry name" value="PAS_3"/>
    <property type="match status" value="1"/>
</dbReference>
<feature type="domain" description="PAS" evidence="7">
    <location>
        <begin position="147"/>
        <end position="189"/>
    </location>
</feature>
<keyword evidence="10" id="KW-0614">Plasmid</keyword>
<gene>
    <name evidence="10" type="ORF">ABAZ39_25000</name>
</gene>
<dbReference type="GO" id="GO:0007165">
    <property type="term" value="P:signal transduction"/>
    <property type="evidence" value="ECO:0007669"/>
    <property type="project" value="UniProtKB-KW"/>
</dbReference>
<evidence type="ECO:0000313" key="10">
    <source>
        <dbReference type="EMBL" id="AIB15155.1"/>
    </source>
</evidence>
<dbReference type="InterPro" id="IPR001610">
    <property type="entry name" value="PAC"/>
</dbReference>
<dbReference type="SMART" id="SM00283">
    <property type="entry name" value="MA"/>
    <property type="match status" value="1"/>
</dbReference>
<dbReference type="InterPro" id="IPR004090">
    <property type="entry name" value="Chemotax_Me-accpt_rcpt"/>
</dbReference>
<feature type="domain" description="PAC" evidence="8">
    <location>
        <begin position="206"/>
        <end position="258"/>
    </location>
</feature>
<evidence type="ECO:0000256" key="3">
    <source>
        <dbReference type="ARBA" id="ARBA00023224"/>
    </source>
</evidence>
<dbReference type="PROSITE" id="PS50113">
    <property type="entry name" value="PAC"/>
    <property type="match status" value="2"/>
</dbReference>
<dbReference type="PROSITE" id="PS50192">
    <property type="entry name" value="T_SNARE"/>
    <property type="match status" value="1"/>
</dbReference>
<dbReference type="InterPro" id="IPR013655">
    <property type="entry name" value="PAS_fold_3"/>
</dbReference>
<keyword evidence="2" id="KW-1003">Cell membrane</keyword>
<evidence type="ECO:0000259" key="8">
    <source>
        <dbReference type="PROSITE" id="PS50113"/>
    </source>
</evidence>
<name>A0A060DR21_9PROT</name>
<geneLocation type="plasmid" evidence="10 11">
    <name>AbAZ39_p2</name>
</geneLocation>
<dbReference type="PROSITE" id="PS50112">
    <property type="entry name" value="PAS"/>
    <property type="match status" value="1"/>
</dbReference>
<dbReference type="SMART" id="SM00086">
    <property type="entry name" value="PAC"/>
    <property type="match status" value="2"/>
</dbReference>
<proteinExistence type="inferred from homology"/>
<dbReference type="PROSITE" id="PS50111">
    <property type="entry name" value="CHEMOTAXIS_TRANSDUC_2"/>
    <property type="match status" value="1"/>
</dbReference>
<evidence type="ECO:0000259" key="6">
    <source>
        <dbReference type="PROSITE" id="PS50111"/>
    </source>
</evidence>
<dbReference type="SMART" id="SM00091">
    <property type="entry name" value="PAS"/>
    <property type="match status" value="2"/>
</dbReference>
<comment type="similarity">
    <text evidence="4">Belongs to the methyl-accepting chemotaxis (MCP) protein family.</text>
</comment>
<evidence type="ECO:0000256" key="5">
    <source>
        <dbReference type="PROSITE-ProRule" id="PRU00284"/>
    </source>
</evidence>
<dbReference type="EMBL" id="CP007795">
    <property type="protein sequence ID" value="AIB15155.1"/>
    <property type="molecule type" value="Genomic_DNA"/>
</dbReference>
<keyword evidence="3 5" id="KW-0807">Transducer</keyword>
<evidence type="ECO:0000259" key="7">
    <source>
        <dbReference type="PROSITE" id="PS50112"/>
    </source>
</evidence>
<dbReference type="AlphaFoldDB" id="A0A060DR21"/>
<reference evidence="10 11" key="1">
    <citation type="journal article" date="2014" name="Genome Announc.">
        <title>Complete Genome Sequence of the Model Rhizosphere Strain Azospirillum brasilense Az39, Successfully Applied in Agriculture.</title>
        <authorList>
            <person name="Rivera D."/>
            <person name="Revale S."/>
            <person name="Molina R."/>
            <person name="Gualpa J."/>
            <person name="Puente M."/>
            <person name="Maroniche G."/>
            <person name="Paris G."/>
            <person name="Baker D."/>
            <person name="Clavijo B."/>
            <person name="McLay K."/>
            <person name="Spaepen S."/>
            <person name="Perticari A."/>
            <person name="Vazquez M."/>
            <person name="Wisniewski-Dye F."/>
            <person name="Watkins C."/>
            <person name="Martinez-Abarca F."/>
            <person name="Vanderleyden J."/>
            <person name="Cassan F."/>
        </authorList>
    </citation>
    <scope>NUCLEOTIDE SEQUENCE [LARGE SCALE GENOMIC DNA]</scope>
    <source>
        <strain evidence="10 11">Az39</strain>
        <plasmid evidence="10">AbAZ39_p2</plasmid>
    </source>
</reference>
<dbReference type="InterPro" id="IPR035965">
    <property type="entry name" value="PAS-like_dom_sf"/>
</dbReference>
<dbReference type="Gene3D" id="1.10.287.950">
    <property type="entry name" value="Methyl-accepting chemotaxis protein"/>
    <property type="match status" value="1"/>
</dbReference>
<dbReference type="InterPro" id="IPR004089">
    <property type="entry name" value="MCPsignal_dom"/>
</dbReference>
<dbReference type="PRINTS" id="PR00260">
    <property type="entry name" value="CHEMTRNSDUCR"/>
</dbReference>
<feature type="domain" description="T-SNARE coiled-coil homology" evidence="9">
    <location>
        <begin position="411"/>
        <end position="473"/>
    </location>
</feature>
<protein>
    <submittedName>
        <fullName evidence="10">Chemotaxis protein</fullName>
    </submittedName>
</protein>
<evidence type="ECO:0000256" key="1">
    <source>
        <dbReference type="ARBA" id="ARBA00004429"/>
    </source>
</evidence>
<accession>A0A060DR21</accession>
<evidence type="ECO:0000256" key="4">
    <source>
        <dbReference type="ARBA" id="ARBA00029447"/>
    </source>
</evidence>
<dbReference type="GO" id="GO:0004888">
    <property type="term" value="F:transmembrane signaling receptor activity"/>
    <property type="evidence" value="ECO:0007669"/>
    <property type="project" value="InterPro"/>
</dbReference>
<organism evidence="10 11">
    <name type="scientific">Azospirillum argentinense</name>
    <dbReference type="NCBI Taxonomy" id="2970906"/>
    <lineage>
        <taxon>Bacteria</taxon>
        <taxon>Pseudomonadati</taxon>
        <taxon>Pseudomonadota</taxon>
        <taxon>Alphaproteobacteria</taxon>
        <taxon>Rhodospirillales</taxon>
        <taxon>Azospirillaceae</taxon>
        <taxon>Azospirillum</taxon>
    </lineage>
</organism>
<dbReference type="InterPro" id="IPR000727">
    <property type="entry name" value="T_SNARE_dom"/>
</dbReference>
<dbReference type="PANTHER" id="PTHR32089">
    <property type="entry name" value="METHYL-ACCEPTING CHEMOTAXIS PROTEIN MCPB"/>
    <property type="match status" value="1"/>
</dbReference>
<dbReference type="SUPFAM" id="SSF55785">
    <property type="entry name" value="PYP-like sensor domain (PAS domain)"/>
    <property type="match status" value="2"/>
</dbReference>
<comment type="subcellular location">
    <subcellularLocation>
        <location evidence="1">Cell inner membrane</location>
        <topology evidence="1">Multi-pass membrane protein</topology>
    </subcellularLocation>
</comment>
<dbReference type="SUPFAM" id="SSF58104">
    <property type="entry name" value="Methyl-accepting chemotaxis protein (MCP) signaling domain"/>
    <property type="match status" value="1"/>
</dbReference>
<dbReference type="InterPro" id="IPR000014">
    <property type="entry name" value="PAS"/>
</dbReference>
<evidence type="ECO:0000256" key="2">
    <source>
        <dbReference type="ARBA" id="ARBA00022519"/>
    </source>
</evidence>
<dbReference type="PANTHER" id="PTHR32089:SF112">
    <property type="entry name" value="LYSOZYME-LIKE PROTEIN-RELATED"/>
    <property type="match status" value="1"/>
</dbReference>
<dbReference type="Pfam" id="PF13426">
    <property type="entry name" value="PAS_9"/>
    <property type="match status" value="1"/>
</dbReference>
<evidence type="ECO:0000259" key="9">
    <source>
        <dbReference type="PROSITE" id="PS50192"/>
    </source>
</evidence>
<dbReference type="GO" id="GO:0006935">
    <property type="term" value="P:chemotaxis"/>
    <property type="evidence" value="ECO:0007669"/>
    <property type="project" value="InterPro"/>
</dbReference>
<dbReference type="NCBIfam" id="TIGR00229">
    <property type="entry name" value="sensory_box"/>
    <property type="match status" value="2"/>
</dbReference>
<feature type="domain" description="Methyl-accepting transducer" evidence="6">
    <location>
        <begin position="259"/>
        <end position="495"/>
    </location>
</feature>
<dbReference type="Pfam" id="PF00015">
    <property type="entry name" value="MCPsignal"/>
    <property type="match status" value="1"/>
</dbReference>
<keyword evidence="2" id="KW-0997">Cell inner membrane</keyword>
<dbReference type="KEGG" id="abq:ABAZ39_25000"/>